<evidence type="ECO:0000256" key="2">
    <source>
        <dbReference type="ARBA" id="ARBA00023125"/>
    </source>
</evidence>
<dbReference type="EMBL" id="QWEC01000006">
    <property type="protein sequence ID" value="RII98894.1"/>
    <property type="molecule type" value="Genomic_DNA"/>
</dbReference>
<dbReference type="InterPro" id="IPR016032">
    <property type="entry name" value="Sig_transdc_resp-reg_C-effctor"/>
</dbReference>
<evidence type="ECO:0000256" key="4">
    <source>
        <dbReference type="SAM" id="Phobius"/>
    </source>
</evidence>
<dbReference type="Gene3D" id="1.10.10.10">
    <property type="entry name" value="Winged helix-like DNA-binding domain superfamily/Winged helix DNA-binding domain"/>
    <property type="match status" value="1"/>
</dbReference>
<name>A0A399NYA0_9MICO</name>
<organism evidence="6 7">
    <name type="scientific">Clavibacter michiganensis</name>
    <dbReference type="NCBI Taxonomy" id="28447"/>
    <lineage>
        <taxon>Bacteria</taxon>
        <taxon>Bacillati</taxon>
        <taxon>Actinomycetota</taxon>
        <taxon>Actinomycetes</taxon>
        <taxon>Micrococcales</taxon>
        <taxon>Microbacteriaceae</taxon>
        <taxon>Clavibacter</taxon>
    </lineage>
</organism>
<evidence type="ECO:0000256" key="3">
    <source>
        <dbReference type="ARBA" id="ARBA00023163"/>
    </source>
</evidence>
<evidence type="ECO:0000256" key="1">
    <source>
        <dbReference type="ARBA" id="ARBA00023015"/>
    </source>
</evidence>
<keyword evidence="4" id="KW-0812">Transmembrane</keyword>
<evidence type="ECO:0000313" key="7">
    <source>
        <dbReference type="Proteomes" id="UP000266298"/>
    </source>
</evidence>
<feature type="transmembrane region" description="Helical" evidence="4">
    <location>
        <begin position="55"/>
        <end position="75"/>
    </location>
</feature>
<dbReference type="InterPro" id="IPR000792">
    <property type="entry name" value="Tscrpt_reg_LuxR_C"/>
</dbReference>
<dbReference type="Proteomes" id="UP000266298">
    <property type="component" value="Unassembled WGS sequence"/>
</dbReference>
<proteinExistence type="predicted"/>
<feature type="domain" description="HTH luxR-type" evidence="5">
    <location>
        <begin position="140"/>
        <end position="205"/>
    </location>
</feature>
<dbReference type="AlphaFoldDB" id="A0A399NYA0"/>
<dbReference type="GO" id="GO:0003677">
    <property type="term" value="F:DNA binding"/>
    <property type="evidence" value="ECO:0007669"/>
    <property type="project" value="UniProtKB-KW"/>
</dbReference>
<keyword evidence="4" id="KW-0472">Membrane</keyword>
<evidence type="ECO:0000259" key="5">
    <source>
        <dbReference type="PROSITE" id="PS50043"/>
    </source>
</evidence>
<keyword evidence="2 6" id="KW-0238">DNA-binding</keyword>
<feature type="transmembrane region" description="Helical" evidence="4">
    <location>
        <begin position="30"/>
        <end position="48"/>
    </location>
</feature>
<reference evidence="6 7" key="1">
    <citation type="submission" date="2018-08" db="EMBL/GenBank/DDBJ databases">
        <title>Genome Sequence of Clavibacter michiganensis Subspecies type strains, and the Atypical Peach-Colored Strains Isolated from Tomato.</title>
        <authorList>
            <person name="Osdaghi E."/>
            <person name="Portier P."/>
            <person name="Briand M."/>
            <person name="Jacques M.-A."/>
        </authorList>
    </citation>
    <scope>NUCLEOTIDE SEQUENCE [LARGE SCALE GENOMIC DNA]</scope>
    <source>
        <strain evidence="6 7">CFBP 7493</strain>
    </source>
</reference>
<dbReference type="PANTHER" id="PTHR44688">
    <property type="entry name" value="DNA-BINDING TRANSCRIPTIONAL ACTIVATOR DEVR_DOSR"/>
    <property type="match status" value="1"/>
</dbReference>
<dbReference type="Pfam" id="PF00196">
    <property type="entry name" value="GerE"/>
    <property type="match status" value="1"/>
</dbReference>
<keyword evidence="3" id="KW-0804">Transcription</keyword>
<dbReference type="SUPFAM" id="SSF46894">
    <property type="entry name" value="C-terminal effector domain of the bipartite response regulators"/>
    <property type="match status" value="1"/>
</dbReference>
<dbReference type="PANTHER" id="PTHR44688:SF16">
    <property type="entry name" value="DNA-BINDING TRANSCRIPTIONAL ACTIVATOR DEVR_DOSR"/>
    <property type="match status" value="1"/>
</dbReference>
<dbReference type="PROSITE" id="PS00622">
    <property type="entry name" value="HTH_LUXR_1"/>
    <property type="match status" value="1"/>
</dbReference>
<evidence type="ECO:0000313" key="6">
    <source>
        <dbReference type="EMBL" id="RII98894.1"/>
    </source>
</evidence>
<protein>
    <submittedName>
        <fullName evidence="6">DNA-binding response regulator</fullName>
    </submittedName>
</protein>
<dbReference type="GO" id="GO:0006355">
    <property type="term" value="P:regulation of DNA-templated transcription"/>
    <property type="evidence" value="ECO:0007669"/>
    <property type="project" value="InterPro"/>
</dbReference>
<dbReference type="SMART" id="SM00421">
    <property type="entry name" value="HTH_LUXR"/>
    <property type="match status" value="1"/>
</dbReference>
<keyword evidence="4" id="KW-1133">Transmembrane helix</keyword>
<gene>
    <name evidence="6" type="ORF">DZF96_01080</name>
</gene>
<feature type="transmembrane region" description="Helical" evidence="4">
    <location>
        <begin position="95"/>
        <end position="114"/>
    </location>
</feature>
<dbReference type="InterPro" id="IPR036388">
    <property type="entry name" value="WH-like_DNA-bd_sf"/>
</dbReference>
<keyword evidence="1" id="KW-0805">Transcription regulation</keyword>
<dbReference type="PRINTS" id="PR00038">
    <property type="entry name" value="HTHLUXR"/>
</dbReference>
<dbReference type="PROSITE" id="PS50043">
    <property type="entry name" value="HTH_LUXR_2"/>
    <property type="match status" value="1"/>
</dbReference>
<dbReference type="CDD" id="cd06170">
    <property type="entry name" value="LuxR_C_like"/>
    <property type="match status" value="1"/>
</dbReference>
<sequence length="219" mass="23412">MRPTWALALVGALLVTQLLFWPARFGQLSWVGYFVLVPLPVLLSQRIGSEKRCRFLTTVLGAAVSIAALLTLPSLSMSGEWGTLTGAPWANPMPVLQSIGISLVISIGLALAGWKLGRPPAEVPTVPQAAITTGVGADPAADEYRSLTQREREIFLLIARGRSNAEIADELFISEATVKTHVGNVLTKFGLASRNSLIVYAYDHGIVTPAHTGTRAQLS</sequence>
<accession>A0A399NYA0</accession>
<comment type="caution">
    <text evidence="6">The sequence shown here is derived from an EMBL/GenBank/DDBJ whole genome shotgun (WGS) entry which is preliminary data.</text>
</comment>